<protein>
    <submittedName>
        <fullName evidence="2">VP1</fullName>
    </submittedName>
</protein>
<reference evidence="2" key="2">
    <citation type="submission" date="2015-03" db="EMBL/GenBank/DDBJ databases">
        <authorList>
            <person name="Aguiar E.R.G.R."/>
            <person name="Olmo R.P."/>
            <person name="Paro S."/>
            <person name="Ferreira F.V."/>
            <person name="Faria I.J.S."/>
            <person name="Todjro Y.M.H."/>
            <person name="Lobo F.P."/>
            <person name="Kroon E.G."/>
            <person name="Meignin C."/>
            <person name="Gatherer D."/>
            <person name="Imler J.-L."/>
            <person name="Marques J.T."/>
        </authorList>
    </citation>
    <scope>NUCLEOTIDE SEQUENCE</scope>
    <source>
        <strain evidence="2">Piaui</strain>
    </source>
</reference>
<evidence type="ECO:0000313" key="2">
    <source>
        <dbReference type="EMBL" id="AKP18626.1"/>
    </source>
</evidence>
<dbReference type="Pfam" id="PF21416">
    <property type="entry name" value="VP1-like_C"/>
    <property type="match status" value="1"/>
</dbReference>
<feature type="non-terminal residue" evidence="2">
    <location>
        <position position="393"/>
    </location>
</feature>
<feature type="domain" description="Capsid protein VP1/VP3 C-terminal" evidence="1">
    <location>
        <begin position="245"/>
        <end position="381"/>
    </location>
</feature>
<dbReference type="InterPro" id="IPR049422">
    <property type="entry name" value="VP1/VP3_C"/>
</dbReference>
<proteinExistence type="predicted"/>
<organism evidence="2">
    <name type="scientific">Lutzomyia reovirus 2</name>
    <dbReference type="NCBI Taxonomy" id="1670670"/>
    <lineage>
        <taxon>Viruses</taxon>
        <taxon>Riboviria</taxon>
        <taxon>Orthornavirae</taxon>
        <taxon>Duplornaviricota</taxon>
        <taxon>Resentoviricetes</taxon>
        <taxon>Reovirales</taxon>
    </lineage>
</organism>
<name>A0A0H4LWG9_9REOV</name>
<accession>A0A0H4LWG9</accession>
<dbReference type="EMBL" id="KR003809">
    <property type="protein sequence ID" value="AKP18626.1"/>
    <property type="molecule type" value="Genomic_RNA"/>
</dbReference>
<evidence type="ECO:0000259" key="1">
    <source>
        <dbReference type="Pfam" id="PF21416"/>
    </source>
</evidence>
<reference evidence="2" key="1">
    <citation type="journal article" date="2015" name="Nucleic Acids Res.">
        <title>Sequence-independent characterization of viruses based on the pattern of viral small RNAs produced by the host.</title>
        <authorList>
            <person name="Aguiar E.R."/>
            <person name="Olmo R.P."/>
            <person name="Paro S."/>
            <person name="Ferreira F.V."/>
            <person name="de Faria I.J."/>
            <person name="Todjro Y.M."/>
            <person name="Lobo F.P."/>
            <person name="Kroon E.G."/>
            <person name="Meignin C."/>
            <person name="Gatherer D."/>
            <person name="Imler J.L."/>
            <person name="Marques J.T."/>
        </authorList>
    </citation>
    <scope>NUCLEOTIDE SEQUENCE</scope>
    <source>
        <strain evidence="2">Piaui</strain>
    </source>
</reference>
<sequence length="393" mass="45080">MDAEDVDFIIPINMRDDFYFANPIPTAEPLFQLLTLDFTQHIDNYKLLQLSHIIPHLSTVQKKRLLIEIGKSLKRDIGGYATTNLLIDQIITQQTIPINPLFRRYDTTPIRFQEGVDNQAFKRIATFLTDIQLQRLNAGLALVTLPQLNLLHKGIRIARIERDRLEPNYIPDIPDDIIRKEYDTTMFRIATTISGNLIGYVDNSDANERIIIQPSQIPRVYLIVKDRTEVLPSHMAKIQECIEYAGWYVDFLDIRYISEVITGEHLQRNDTDITTLLSLAPGELTHLKFYDDQLRRPISEYEPARVQTTVMRVFPLERVTTNQVAKGLVTTTATNSTKPNDSELISEREIDTGYLDNANRLVYANGTLKLSHPFVCMSNVVKILSNNVHLDDD</sequence>